<keyword evidence="1" id="KW-1133">Transmembrane helix</keyword>
<dbReference type="AlphaFoldDB" id="M4VDG9"/>
<organism evidence="2 3">
    <name type="scientific">Pseudobdellovibrio exovorus JSS</name>
    <dbReference type="NCBI Taxonomy" id="1184267"/>
    <lineage>
        <taxon>Bacteria</taxon>
        <taxon>Pseudomonadati</taxon>
        <taxon>Bdellovibrionota</taxon>
        <taxon>Bdellovibrionia</taxon>
        <taxon>Bdellovibrionales</taxon>
        <taxon>Pseudobdellovibrionaceae</taxon>
        <taxon>Pseudobdellovibrio</taxon>
    </lineage>
</organism>
<dbReference type="KEGG" id="bex:A11Q_2299"/>
<dbReference type="HOGENOM" id="CLU_1892079_0_0_7"/>
<feature type="transmembrane region" description="Helical" evidence="1">
    <location>
        <begin position="7"/>
        <end position="25"/>
    </location>
</feature>
<accession>M4VDG9</accession>
<evidence type="ECO:0000256" key="1">
    <source>
        <dbReference type="SAM" id="Phobius"/>
    </source>
</evidence>
<dbReference type="STRING" id="1184267.A11Q_2299"/>
<gene>
    <name evidence="2" type="ORF">A11Q_2299</name>
</gene>
<evidence type="ECO:0000313" key="3">
    <source>
        <dbReference type="Proteomes" id="UP000012040"/>
    </source>
</evidence>
<proteinExistence type="predicted"/>
<keyword evidence="1" id="KW-0812">Transmembrane</keyword>
<keyword evidence="3" id="KW-1185">Reference proteome</keyword>
<evidence type="ECO:0000313" key="2">
    <source>
        <dbReference type="EMBL" id="AGH96515.1"/>
    </source>
</evidence>
<dbReference type="Proteomes" id="UP000012040">
    <property type="component" value="Chromosome"/>
</dbReference>
<dbReference type="PATRIC" id="fig|1184267.3.peg.2330"/>
<protein>
    <submittedName>
        <fullName evidence="2">Uncharacterized protein</fullName>
    </submittedName>
</protein>
<name>M4VDG9_9BACT</name>
<dbReference type="RefSeq" id="WP_015471005.1">
    <property type="nucleotide sequence ID" value="NC_020813.1"/>
</dbReference>
<dbReference type="EMBL" id="CP003537">
    <property type="protein sequence ID" value="AGH96515.1"/>
    <property type="molecule type" value="Genomic_DNA"/>
</dbReference>
<sequence length="134" mass="15181">MKSLIQILVKLAILACIVAGVALIVRNLPDTKTEPQEVAQPEELANPKAQALRKHLLAYNRPARVEIINLTQRFAGDVEEIKKMTLPLNQDSKFYVRIQFFTDETDPAAPLVAQMRFLDIKNDNLLKEESINLE</sequence>
<reference evidence="2 3" key="1">
    <citation type="journal article" date="2013" name="ISME J.">
        <title>By their genes ye shall know them: genomic signatures of predatory bacteria.</title>
        <authorList>
            <person name="Pasternak Z."/>
            <person name="Pietrokovski S."/>
            <person name="Rotem O."/>
            <person name="Gophna U."/>
            <person name="Lurie-Weinberger M.N."/>
            <person name="Jurkevitch E."/>
        </authorList>
    </citation>
    <scope>NUCLEOTIDE SEQUENCE [LARGE SCALE GENOMIC DNA]</scope>
    <source>
        <strain evidence="2 3">JSS</strain>
    </source>
</reference>
<keyword evidence="1" id="KW-0472">Membrane</keyword>